<reference evidence="1" key="1">
    <citation type="submission" date="2019-12" db="EMBL/GenBank/DDBJ databases">
        <title>High-Quality draft genome sequences of three cyanobacteria isolated from the limestone walls of the Old Cathedral of Coimbra.</title>
        <authorList>
            <person name="Tiago I."/>
            <person name="Soares F."/>
            <person name="Portugal A."/>
        </authorList>
    </citation>
    <scope>NUCLEOTIDE SEQUENCE</scope>
    <source>
        <strain evidence="1">A</strain>
    </source>
</reference>
<comment type="caution">
    <text evidence="1">The sequence shown here is derived from an EMBL/GenBank/DDBJ whole genome shotgun (WGS) entry which is preliminary data.</text>
</comment>
<proteinExistence type="predicted"/>
<dbReference type="Proteomes" id="UP000646053">
    <property type="component" value="Unassembled WGS sequence"/>
</dbReference>
<protein>
    <submittedName>
        <fullName evidence="1">Isoprenylcysteine carboxylmethyltransferase family protein</fullName>
    </submittedName>
</protein>
<accession>A0A8J7ZBQ8</accession>
<organism evidence="1 2">
    <name type="scientific">Myxacorys almedinensis A</name>
    <dbReference type="NCBI Taxonomy" id="2690445"/>
    <lineage>
        <taxon>Bacteria</taxon>
        <taxon>Bacillati</taxon>
        <taxon>Cyanobacteriota</taxon>
        <taxon>Cyanophyceae</taxon>
        <taxon>Leptolyngbyales</taxon>
        <taxon>Leptolyngbyaceae</taxon>
        <taxon>Myxacorys</taxon>
        <taxon>Myxacorys almedinensis</taxon>
    </lineage>
</organism>
<sequence>MTITTVSAYILIAFYFVMERSLRKGKQALNLKPGAADGGSSQVL</sequence>
<feature type="non-terminal residue" evidence="1">
    <location>
        <position position="44"/>
    </location>
</feature>
<name>A0A8J7ZBQ8_9CYAN</name>
<evidence type="ECO:0000313" key="2">
    <source>
        <dbReference type="Proteomes" id="UP000646053"/>
    </source>
</evidence>
<dbReference type="AlphaFoldDB" id="A0A8J7ZBQ8"/>
<evidence type="ECO:0000313" key="1">
    <source>
        <dbReference type="EMBL" id="NDJ20023.1"/>
    </source>
</evidence>
<gene>
    <name evidence="1" type="ORF">GS601_22545</name>
</gene>
<keyword evidence="2" id="KW-1185">Reference proteome</keyword>
<dbReference type="EMBL" id="WVIE01000058">
    <property type="protein sequence ID" value="NDJ20023.1"/>
    <property type="molecule type" value="Genomic_DNA"/>
</dbReference>